<sequence>MEIAAHLTGPTMGAQIRRVLERYPDRIAFKDARGEKTYAEVLDLISRYQAVLSEAGLRRGEGVAALGANRYEVWALGAAVQSLGLYATWLHPMGGVSDQIFQIEDARVSALVVDELHHAERGRELVEFAAGAGLTAWSFGPAGFAGDLDFAGGSDFAGDLETAAAHVGPQAFRDEGRPEDRAIINYTGGTTGRPKGVTRRQINMGPSTADILADFEIPASPRYLLIPPMSHVAGTNVTPTLARGGTVHLMNGFDPAAVLETIERERITFTLFVPTMIYALLDHPDLETRDTSSLEYVLYGASPMSESRLREGLERIGPVFAQLYGQTECYPISILSREDHENPARLLSCGKPVQSVDVRILDPMGEEVPVGESGELCIRGRGAMDGYWQRDDLTAETIVDGWLHTGDIARIDEEGYLYIVDRKKDMIISGGFNVYPREVEDALATHPAVAQMAVFGVPDEKWGERLTAAVVLRAGQSVEPEELMRHVKELKGAVQAPKQVFFVDQLPQTAVGKINKRALSDQVVGQA</sequence>
<dbReference type="PANTHER" id="PTHR43767:SF7">
    <property type="entry name" value="MEDIUM_LONG-CHAIN-FATTY-ACID--COA LIGASE FADD8"/>
    <property type="match status" value="1"/>
</dbReference>
<dbReference type="InterPro" id="IPR045851">
    <property type="entry name" value="AMP-bd_C_sf"/>
</dbReference>
<dbReference type="Gene3D" id="3.40.50.12780">
    <property type="entry name" value="N-terminal domain of ligase-like"/>
    <property type="match status" value="1"/>
</dbReference>
<protein>
    <submittedName>
        <fullName evidence="5">O-succinylbenzoic acid--CoA ligase</fullName>
        <ecNumber evidence="5">6.2.1.26</ecNumber>
    </submittedName>
</protein>
<comment type="similarity">
    <text evidence="1">Belongs to the ATP-dependent AMP-binding enzyme family.</text>
</comment>
<dbReference type="InterPro" id="IPR042099">
    <property type="entry name" value="ANL_N_sf"/>
</dbReference>
<dbReference type="InterPro" id="IPR050237">
    <property type="entry name" value="ATP-dep_AMP-bd_enzyme"/>
</dbReference>
<accession>A0A1X6XAC9</accession>
<evidence type="ECO:0000313" key="6">
    <source>
        <dbReference type="Proteomes" id="UP000196581"/>
    </source>
</evidence>
<keyword evidence="2 5" id="KW-0436">Ligase</keyword>
<evidence type="ECO:0000256" key="2">
    <source>
        <dbReference type="ARBA" id="ARBA00022598"/>
    </source>
</evidence>
<evidence type="ECO:0000313" key="5">
    <source>
        <dbReference type="EMBL" id="SLM95497.1"/>
    </source>
</evidence>
<reference evidence="6" key="1">
    <citation type="submission" date="2017-02" db="EMBL/GenBank/DDBJ databases">
        <authorList>
            <person name="Dridi B."/>
        </authorList>
    </citation>
    <scope>NUCLEOTIDE SEQUENCE [LARGE SCALE GENOMIC DNA]</scope>
    <source>
        <strain evidence="6">B Co 03.10</strain>
    </source>
</reference>
<dbReference type="Gene3D" id="3.30.300.30">
    <property type="match status" value="1"/>
</dbReference>
<dbReference type="InterPro" id="IPR025110">
    <property type="entry name" value="AMP-bd_C"/>
</dbReference>
<feature type="domain" description="AMP-binding enzyme C-terminal" evidence="4">
    <location>
        <begin position="438"/>
        <end position="513"/>
    </location>
</feature>
<dbReference type="Proteomes" id="UP000196581">
    <property type="component" value="Unassembled WGS sequence"/>
</dbReference>
<dbReference type="EMBL" id="FWFF01000005">
    <property type="protein sequence ID" value="SLM95497.1"/>
    <property type="molecule type" value="Genomic_DNA"/>
</dbReference>
<evidence type="ECO:0000259" key="4">
    <source>
        <dbReference type="Pfam" id="PF13193"/>
    </source>
</evidence>
<dbReference type="EC" id="6.2.1.26" evidence="5"/>
<dbReference type="RefSeq" id="WP_087005543.1">
    <property type="nucleotide sequence ID" value="NZ_FWFF01000005.1"/>
</dbReference>
<dbReference type="InterPro" id="IPR000873">
    <property type="entry name" value="AMP-dep_synth/lig_dom"/>
</dbReference>
<dbReference type="AlphaFoldDB" id="A0A1X6XAC9"/>
<dbReference type="Pfam" id="PF13193">
    <property type="entry name" value="AMP-binding_C"/>
    <property type="match status" value="1"/>
</dbReference>
<dbReference type="PROSITE" id="PS00455">
    <property type="entry name" value="AMP_BINDING"/>
    <property type="match status" value="1"/>
</dbReference>
<dbReference type="SUPFAM" id="SSF56801">
    <property type="entry name" value="Acetyl-CoA synthetase-like"/>
    <property type="match status" value="1"/>
</dbReference>
<feature type="domain" description="AMP-dependent synthetase/ligase" evidence="3">
    <location>
        <begin position="17"/>
        <end position="388"/>
    </location>
</feature>
<dbReference type="InterPro" id="IPR020845">
    <property type="entry name" value="AMP-binding_CS"/>
</dbReference>
<dbReference type="PANTHER" id="PTHR43767">
    <property type="entry name" value="LONG-CHAIN-FATTY-ACID--COA LIGASE"/>
    <property type="match status" value="1"/>
</dbReference>
<name>A0A1X6XAC9_9MICO</name>
<gene>
    <name evidence="5" type="ORF">FM105_04850</name>
</gene>
<dbReference type="FunFam" id="3.30.300.30:FF:000008">
    <property type="entry name" value="2,3-dihydroxybenzoate-AMP ligase"/>
    <property type="match status" value="1"/>
</dbReference>
<organism evidence="5 6">
    <name type="scientific">Brevibacterium yomogidense</name>
    <dbReference type="NCBI Taxonomy" id="946573"/>
    <lineage>
        <taxon>Bacteria</taxon>
        <taxon>Bacillati</taxon>
        <taxon>Actinomycetota</taxon>
        <taxon>Actinomycetes</taxon>
        <taxon>Micrococcales</taxon>
        <taxon>Brevibacteriaceae</taxon>
        <taxon>Brevibacterium</taxon>
    </lineage>
</organism>
<keyword evidence="6" id="KW-1185">Reference proteome</keyword>
<dbReference type="Pfam" id="PF00501">
    <property type="entry name" value="AMP-binding"/>
    <property type="match status" value="1"/>
</dbReference>
<evidence type="ECO:0000259" key="3">
    <source>
        <dbReference type="Pfam" id="PF00501"/>
    </source>
</evidence>
<dbReference type="GO" id="GO:0008756">
    <property type="term" value="F:o-succinylbenzoate-CoA ligase activity"/>
    <property type="evidence" value="ECO:0007669"/>
    <property type="project" value="UniProtKB-EC"/>
</dbReference>
<proteinExistence type="inferred from homology"/>
<evidence type="ECO:0000256" key="1">
    <source>
        <dbReference type="ARBA" id="ARBA00006432"/>
    </source>
</evidence>